<dbReference type="InterPro" id="IPR005052">
    <property type="entry name" value="Lectin_leg"/>
</dbReference>
<dbReference type="PANTHER" id="PTHR12223:SF28">
    <property type="entry name" value="LECTIN, MANNOSE BINDING 1 LIKE"/>
    <property type="match status" value="1"/>
</dbReference>
<feature type="compositionally biased region" description="Basic and acidic residues" evidence="7">
    <location>
        <begin position="241"/>
        <end position="268"/>
    </location>
</feature>
<dbReference type="CDD" id="cd06903">
    <property type="entry name" value="lectin_EMP46_EMP47"/>
    <property type="match status" value="1"/>
</dbReference>
<evidence type="ECO:0000256" key="9">
    <source>
        <dbReference type="SAM" id="SignalP"/>
    </source>
</evidence>
<name>A0AA39ZM95_9PEZI</name>
<keyword evidence="6" id="KW-0175">Coiled coil</keyword>
<comment type="subcellular location">
    <subcellularLocation>
        <location evidence="1">Membrane</location>
        <topology evidence="1">Single-pass type I membrane protein</topology>
    </subcellularLocation>
</comment>
<dbReference type="InterPro" id="IPR051136">
    <property type="entry name" value="Intracellular_Lectin-GPT"/>
</dbReference>
<accession>A0AA39ZM95</accession>
<dbReference type="GO" id="GO:0005789">
    <property type="term" value="C:endoplasmic reticulum membrane"/>
    <property type="evidence" value="ECO:0007669"/>
    <property type="project" value="TreeGrafter"/>
</dbReference>
<evidence type="ECO:0000256" key="1">
    <source>
        <dbReference type="ARBA" id="ARBA00004479"/>
    </source>
</evidence>
<keyword evidence="3 9" id="KW-0732">Signal</keyword>
<evidence type="ECO:0000259" key="10">
    <source>
        <dbReference type="PROSITE" id="PS51328"/>
    </source>
</evidence>
<comment type="caution">
    <text evidence="11">The sequence shown here is derived from an EMBL/GenBank/DDBJ whole genome shotgun (WGS) entry which is preliminary data.</text>
</comment>
<dbReference type="InterPro" id="IPR035661">
    <property type="entry name" value="EMP46/EMP47_N"/>
</dbReference>
<dbReference type="Gene3D" id="2.60.120.200">
    <property type="match status" value="1"/>
</dbReference>
<dbReference type="EMBL" id="JAULSY010000004">
    <property type="protein sequence ID" value="KAK0673783.1"/>
    <property type="molecule type" value="Genomic_DNA"/>
</dbReference>
<dbReference type="GO" id="GO:0030134">
    <property type="term" value="C:COPII-coated ER to Golgi transport vesicle"/>
    <property type="evidence" value="ECO:0007669"/>
    <property type="project" value="TreeGrafter"/>
</dbReference>
<dbReference type="GO" id="GO:0005793">
    <property type="term" value="C:endoplasmic reticulum-Golgi intermediate compartment"/>
    <property type="evidence" value="ECO:0007669"/>
    <property type="project" value="TreeGrafter"/>
</dbReference>
<organism evidence="11 12">
    <name type="scientific">Cercophora samala</name>
    <dbReference type="NCBI Taxonomy" id="330535"/>
    <lineage>
        <taxon>Eukaryota</taxon>
        <taxon>Fungi</taxon>
        <taxon>Dikarya</taxon>
        <taxon>Ascomycota</taxon>
        <taxon>Pezizomycotina</taxon>
        <taxon>Sordariomycetes</taxon>
        <taxon>Sordariomycetidae</taxon>
        <taxon>Sordariales</taxon>
        <taxon>Lasiosphaeriaceae</taxon>
        <taxon>Cercophora</taxon>
    </lineage>
</organism>
<dbReference type="InterPro" id="IPR013320">
    <property type="entry name" value="ConA-like_dom_sf"/>
</dbReference>
<evidence type="ECO:0000313" key="11">
    <source>
        <dbReference type="EMBL" id="KAK0673783.1"/>
    </source>
</evidence>
<dbReference type="AlphaFoldDB" id="A0AA39ZM95"/>
<dbReference type="PANTHER" id="PTHR12223">
    <property type="entry name" value="VESICULAR MANNOSE-BINDING LECTIN"/>
    <property type="match status" value="1"/>
</dbReference>
<feature type="domain" description="L-type lectin-like" evidence="10">
    <location>
        <begin position="25"/>
        <end position="237"/>
    </location>
</feature>
<dbReference type="GO" id="GO:0005537">
    <property type="term" value="F:D-mannose binding"/>
    <property type="evidence" value="ECO:0007669"/>
    <property type="project" value="TreeGrafter"/>
</dbReference>
<evidence type="ECO:0000313" key="12">
    <source>
        <dbReference type="Proteomes" id="UP001174997"/>
    </source>
</evidence>
<dbReference type="PROSITE" id="PS51328">
    <property type="entry name" value="L_LECTIN_LIKE"/>
    <property type="match status" value="1"/>
</dbReference>
<reference evidence="11" key="1">
    <citation type="submission" date="2023-06" db="EMBL/GenBank/DDBJ databases">
        <title>Genome-scale phylogeny and comparative genomics of the fungal order Sordariales.</title>
        <authorList>
            <consortium name="Lawrence Berkeley National Laboratory"/>
            <person name="Hensen N."/>
            <person name="Bonometti L."/>
            <person name="Westerberg I."/>
            <person name="Brannstrom I.O."/>
            <person name="Guillou S."/>
            <person name="Cros-Aarteil S."/>
            <person name="Calhoun S."/>
            <person name="Haridas S."/>
            <person name="Kuo A."/>
            <person name="Mondo S."/>
            <person name="Pangilinan J."/>
            <person name="Riley R."/>
            <person name="Labutti K."/>
            <person name="Andreopoulos B."/>
            <person name="Lipzen A."/>
            <person name="Chen C."/>
            <person name="Yanf M."/>
            <person name="Daum C."/>
            <person name="Ng V."/>
            <person name="Clum A."/>
            <person name="Steindorff A."/>
            <person name="Ohm R."/>
            <person name="Martin F."/>
            <person name="Silar P."/>
            <person name="Natvig D."/>
            <person name="Lalanne C."/>
            <person name="Gautier V."/>
            <person name="Ament-Velasquez S.L."/>
            <person name="Kruys A."/>
            <person name="Hutchinson M.I."/>
            <person name="Powell A.J."/>
            <person name="Barry K."/>
            <person name="Miller A.N."/>
            <person name="Grigoriev I.V."/>
            <person name="Debuchy R."/>
            <person name="Gladieux P."/>
            <person name="Thoren M.H."/>
            <person name="Johannesson H."/>
        </authorList>
    </citation>
    <scope>NUCLEOTIDE SEQUENCE</scope>
    <source>
        <strain evidence="11">CBS 307.81</strain>
    </source>
</reference>
<evidence type="ECO:0000256" key="5">
    <source>
        <dbReference type="ARBA" id="ARBA00023136"/>
    </source>
</evidence>
<keyword evidence="4 8" id="KW-1133">Transmembrane helix</keyword>
<proteinExistence type="predicted"/>
<dbReference type="Pfam" id="PF03388">
    <property type="entry name" value="Lectin_leg-like"/>
    <property type="match status" value="1"/>
</dbReference>
<dbReference type="SUPFAM" id="SSF49899">
    <property type="entry name" value="Concanavalin A-like lectins/glucanases"/>
    <property type="match status" value="1"/>
</dbReference>
<keyword evidence="5 8" id="KW-0472">Membrane</keyword>
<gene>
    <name evidence="11" type="ORF">QBC41DRAFT_310561</name>
</gene>
<feature type="transmembrane region" description="Helical" evidence="8">
    <location>
        <begin position="426"/>
        <end position="444"/>
    </location>
</feature>
<protein>
    <submittedName>
        <fullName evidence="11">Concanavalin A-like lectin/glucanase domain-containing protein</fullName>
    </submittedName>
</protein>
<dbReference type="GO" id="GO:0000139">
    <property type="term" value="C:Golgi membrane"/>
    <property type="evidence" value="ECO:0007669"/>
    <property type="project" value="TreeGrafter"/>
</dbReference>
<evidence type="ECO:0000256" key="7">
    <source>
        <dbReference type="SAM" id="MobiDB-lite"/>
    </source>
</evidence>
<keyword evidence="2 8" id="KW-0812">Transmembrane</keyword>
<evidence type="ECO:0000256" key="8">
    <source>
        <dbReference type="SAM" id="Phobius"/>
    </source>
</evidence>
<dbReference type="GO" id="GO:0006888">
    <property type="term" value="P:endoplasmic reticulum to Golgi vesicle-mediated transport"/>
    <property type="evidence" value="ECO:0007669"/>
    <property type="project" value="TreeGrafter"/>
</dbReference>
<evidence type="ECO:0000256" key="3">
    <source>
        <dbReference type="ARBA" id="ARBA00022729"/>
    </source>
</evidence>
<feature type="signal peptide" evidence="9">
    <location>
        <begin position="1"/>
        <end position="19"/>
    </location>
</feature>
<sequence length="455" mass="50886">MRSPSSFAVLAAALAQAHAQYLVNDLSFGYGPRIAPEGQHQIPNYGMQGRPGLPELLSNKVILTPVAPGNQRGAVWSSSQLNQQNWIADVEFRANGPERGGGNLNIWLARDGAHVIGTESIYTVGRFDGLALVIDQHSGSGGMLRGFLNDGTTDYRSQHNVDSLAFGQCNFGYRNLGRPTQIKIKQTDQKFSIEVAGRPCFDSDKIRLPPGYNLGITAASADTPDSFEVFKLVVLTDDNHHYGGSDNTQHHDSYASHQENTHQQDQHHQQQQQQHQEEPKKKMNFGRGGQAKIEDPYDNVIPDQDASTISTQQAQFADLHNRVQSINHHLSSIFRTLGQNHGVGEQRHAELSSMINDVKNFLHRLDKLDVLEHRMGDVERELRSLRNELSGKLRESENAIKYHVSDKHEALHEHVKEHAKTGHTKLILVIILSQAVLGSAFYVYKKRKNTPKKYL</sequence>
<feature type="coiled-coil region" evidence="6">
    <location>
        <begin position="368"/>
        <end position="395"/>
    </location>
</feature>
<evidence type="ECO:0000256" key="4">
    <source>
        <dbReference type="ARBA" id="ARBA00022989"/>
    </source>
</evidence>
<feature type="region of interest" description="Disordered" evidence="7">
    <location>
        <begin position="241"/>
        <end position="303"/>
    </location>
</feature>
<dbReference type="Proteomes" id="UP001174997">
    <property type="component" value="Unassembled WGS sequence"/>
</dbReference>
<keyword evidence="12" id="KW-1185">Reference proteome</keyword>
<feature type="chain" id="PRO_5041354271" evidence="9">
    <location>
        <begin position="20"/>
        <end position="455"/>
    </location>
</feature>
<evidence type="ECO:0000256" key="6">
    <source>
        <dbReference type="SAM" id="Coils"/>
    </source>
</evidence>
<evidence type="ECO:0000256" key="2">
    <source>
        <dbReference type="ARBA" id="ARBA00022692"/>
    </source>
</evidence>